<dbReference type="InterPro" id="IPR058922">
    <property type="entry name" value="WHD_DRP"/>
</dbReference>
<evidence type="ECO:0000313" key="8">
    <source>
        <dbReference type="Proteomes" id="UP000515121"/>
    </source>
</evidence>
<dbReference type="FunFam" id="1.10.8.430:FF:000003">
    <property type="entry name" value="Probable disease resistance protein At5g66910"/>
    <property type="match status" value="1"/>
</dbReference>
<keyword evidence="2" id="KW-0547">Nucleotide-binding</keyword>
<protein>
    <submittedName>
        <fullName evidence="9">Disease resistance protein RPM1-like isoform X1</fullName>
    </submittedName>
</protein>
<dbReference type="FunFam" id="3.40.50.300:FF:001091">
    <property type="entry name" value="Probable disease resistance protein At1g61300"/>
    <property type="match status" value="1"/>
</dbReference>
<dbReference type="InterPro" id="IPR041118">
    <property type="entry name" value="Rx_N"/>
</dbReference>
<keyword evidence="3" id="KW-0611">Plant defense</keyword>
<sequence>MYSGWMILVIYPSSIKILLALKKYSSSSLARASKQKLLEREIRSEDLEAWTKMASVSLDLFVGKLISALENEASSLTGVSNEIEDMKHLLNNIRSFLVDADKVGESSERQKAWVASVRDIAYPVENIIDEFMYNLNRQRQWSVIHRTLRFPKDLLVRHKVAAKLQDIKKRMNKITERAHQFGVQQLEERGSCYDPNWKNRLSESSLFFKDDDLVGIREAQHELLGWLMDEKPRRTVISVVGMGGSGKTTLVANTFNKQRVKQHFDFCTWITVSKQYVIEELFRSMVKEVYKQTNEEVSIMVDTMSYKVLVETLVQYLQPRRYLIVLDDVWSIRFWQEINIALPEGMCGSRVMVTTRREDAVPFQSGFVSYVHQIRPLKMIEAWNLFCKKAFPNERGGCPSDLDSLARKLVEKCEGLPLAIVALGGLMSSKKSIAEWRGVYDNLNWELSNNAALELVKAISLLSYHDLSFRLKQCFLYCCMFPEDYAISRKRLIRLWMAEGFLEQVKDVPPEAVAESYLTELISRSLLQVVWRNYFGRPKAFKMHDLIREFALIISKEEKLVAVSDGKTGVEENGIHRYSIEVKDKEMKPGNGTSQLRSLIIFVVDEILKSSFNKLPSGFKLLKVLDLENAPIIELPSDFGHLFNLRYLNLTRTKVKVLPKSIGKLFNLQTLHLKDAKIKKLPNEIVKLQNLRHLRASYLMDQNDSLESTQVESIQGIFVPPNIFMLKSLQVLSYVTVMGGLNGLEEMTQLTRLGLDGLTEAHEQDLCSAIAGMERLHHLSLTSGPQASLKVDALLSAPPYLEKLLLIGKLEKVPHWFDTLLNLKYLNLQNSQLREDALSHIQVLPNLLHLDLLNAFQGECLCFVEGFQKLKILTIVGCPQLKEIVIEKGMVPGLQGLKILECKQFRRLPLGWEHLSHLKEVALYDISEELVEALCRNENGDLPTMPYIFLARTDGDDNDEAKPKWVLKILN</sequence>
<evidence type="ECO:0000259" key="6">
    <source>
        <dbReference type="Pfam" id="PF23559"/>
    </source>
</evidence>
<dbReference type="InterPro" id="IPR055414">
    <property type="entry name" value="LRR_R13L4/SHOC2-like"/>
</dbReference>
<evidence type="ECO:0000313" key="9">
    <source>
        <dbReference type="RefSeq" id="XP_022731545.1"/>
    </source>
</evidence>
<dbReference type="CDD" id="cd14798">
    <property type="entry name" value="RX-CC_like"/>
    <property type="match status" value="1"/>
</dbReference>
<dbReference type="InterPro" id="IPR002182">
    <property type="entry name" value="NB-ARC"/>
</dbReference>
<keyword evidence="1" id="KW-0677">Repeat</keyword>
<dbReference type="Gene3D" id="3.40.50.300">
    <property type="entry name" value="P-loop containing nucleotide triphosphate hydrolases"/>
    <property type="match status" value="1"/>
</dbReference>
<dbReference type="Pfam" id="PF00931">
    <property type="entry name" value="NB-ARC"/>
    <property type="match status" value="1"/>
</dbReference>
<dbReference type="InterPro" id="IPR044974">
    <property type="entry name" value="Disease_R_plants"/>
</dbReference>
<dbReference type="GO" id="GO:0098542">
    <property type="term" value="P:defense response to other organism"/>
    <property type="evidence" value="ECO:0007669"/>
    <property type="project" value="TreeGrafter"/>
</dbReference>
<dbReference type="InterPro" id="IPR038005">
    <property type="entry name" value="RX-like_CC"/>
</dbReference>
<feature type="domain" description="Disease resistance protein winged helix" evidence="6">
    <location>
        <begin position="480"/>
        <end position="551"/>
    </location>
</feature>
<proteinExistence type="predicted"/>
<dbReference type="PANTHER" id="PTHR23155">
    <property type="entry name" value="DISEASE RESISTANCE PROTEIN RP"/>
    <property type="match status" value="1"/>
</dbReference>
<dbReference type="AlphaFoldDB" id="A0A6P5XTK5"/>
<dbReference type="SUPFAM" id="SSF52058">
    <property type="entry name" value="L domain-like"/>
    <property type="match status" value="1"/>
</dbReference>
<evidence type="ECO:0000256" key="3">
    <source>
        <dbReference type="ARBA" id="ARBA00022821"/>
    </source>
</evidence>
<dbReference type="InterPro" id="IPR036388">
    <property type="entry name" value="WH-like_DNA-bd_sf"/>
</dbReference>
<dbReference type="InterPro" id="IPR027417">
    <property type="entry name" value="P-loop_NTPase"/>
</dbReference>
<dbReference type="Gene3D" id="3.80.10.10">
    <property type="entry name" value="Ribonuclease Inhibitor"/>
    <property type="match status" value="1"/>
</dbReference>
<feature type="domain" description="Disease resistance N-terminal" evidence="5">
    <location>
        <begin position="60"/>
        <end position="141"/>
    </location>
</feature>
<dbReference type="PANTHER" id="PTHR23155:SF1205">
    <property type="entry name" value="DISEASE RESISTANCE PROTEIN RPM1"/>
    <property type="match status" value="1"/>
</dbReference>
<evidence type="ECO:0000259" key="5">
    <source>
        <dbReference type="Pfam" id="PF18052"/>
    </source>
</evidence>
<dbReference type="Gene3D" id="1.20.5.4130">
    <property type="match status" value="1"/>
</dbReference>
<feature type="domain" description="Disease resistance R13L4/SHOC-2-like LRR" evidence="7">
    <location>
        <begin position="595"/>
        <end position="923"/>
    </location>
</feature>
<dbReference type="InterPro" id="IPR032675">
    <property type="entry name" value="LRR_dom_sf"/>
</dbReference>
<evidence type="ECO:0000259" key="7">
    <source>
        <dbReference type="Pfam" id="PF23598"/>
    </source>
</evidence>
<dbReference type="GeneID" id="111286050"/>
<dbReference type="InterPro" id="IPR042197">
    <property type="entry name" value="Apaf_helical"/>
</dbReference>
<dbReference type="PRINTS" id="PR00364">
    <property type="entry name" value="DISEASERSIST"/>
</dbReference>
<name>A0A6P5XTK5_DURZI</name>
<dbReference type="GO" id="GO:0043531">
    <property type="term" value="F:ADP binding"/>
    <property type="evidence" value="ECO:0007669"/>
    <property type="project" value="InterPro"/>
</dbReference>
<evidence type="ECO:0000256" key="2">
    <source>
        <dbReference type="ARBA" id="ARBA00022741"/>
    </source>
</evidence>
<dbReference type="RefSeq" id="XP_022731545.1">
    <property type="nucleotide sequence ID" value="XM_022875810.1"/>
</dbReference>
<dbReference type="Proteomes" id="UP000515121">
    <property type="component" value="Unplaced"/>
</dbReference>
<dbReference type="Gene3D" id="1.10.8.430">
    <property type="entry name" value="Helical domain of apoptotic protease-activating factors"/>
    <property type="match status" value="1"/>
</dbReference>
<reference evidence="9" key="1">
    <citation type="submission" date="2025-08" db="UniProtKB">
        <authorList>
            <consortium name="RefSeq"/>
        </authorList>
    </citation>
    <scope>IDENTIFICATION</scope>
    <source>
        <tissue evidence="9">Fruit stalk</tissue>
    </source>
</reference>
<dbReference type="Pfam" id="PF18052">
    <property type="entry name" value="Rx_N"/>
    <property type="match status" value="1"/>
</dbReference>
<keyword evidence="8" id="KW-1185">Reference proteome</keyword>
<dbReference type="OrthoDB" id="1394818at2759"/>
<dbReference type="SUPFAM" id="SSF52540">
    <property type="entry name" value="P-loop containing nucleoside triphosphate hydrolases"/>
    <property type="match status" value="1"/>
</dbReference>
<dbReference type="Pfam" id="PF23598">
    <property type="entry name" value="LRR_14"/>
    <property type="match status" value="1"/>
</dbReference>
<feature type="domain" description="NB-ARC" evidence="4">
    <location>
        <begin position="221"/>
        <end position="394"/>
    </location>
</feature>
<dbReference type="FunFam" id="1.10.10.10:FF:000322">
    <property type="entry name" value="Probable disease resistance protein At1g63360"/>
    <property type="match status" value="1"/>
</dbReference>
<accession>A0A6P5XTK5</accession>
<dbReference type="KEGG" id="dzi:111286050"/>
<gene>
    <name evidence="9" type="primary">LOC111286050</name>
</gene>
<dbReference type="Pfam" id="PF23559">
    <property type="entry name" value="WHD_DRP"/>
    <property type="match status" value="1"/>
</dbReference>
<organism evidence="8 9">
    <name type="scientific">Durio zibethinus</name>
    <name type="common">Durian</name>
    <dbReference type="NCBI Taxonomy" id="66656"/>
    <lineage>
        <taxon>Eukaryota</taxon>
        <taxon>Viridiplantae</taxon>
        <taxon>Streptophyta</taxon>
        <taxon>Embryophyta</taxon>
        <taxon>Tracheophyta</taxon>
        <taxon>Spermatophyta</taxon>
        <taxon>Magnoliopsida</taxon>
        <taxon>eudicotyledons</taxon>
        <taxon>Gunneridae</taxon>
        <taxon>Pentapetalae</taxon>
        <taxon>rosids</taxon>
        <taxon>malvids</taxon>
        <taxon>Malvales</taxon>
        <taxon>Malvaceae</taxon>
        <taxon>Helicteroideae</taxon>
        <taxon>Durio</taxon>
    </lineage>
</organism>
<evidence type="ECO:0000259" key="4">
    <source>
        <dbReference type="Pfam" id="PF00931"/>
    </source>
</evidence>
<dbReference type="Gene3D" id="1.10.10.10">
    <property type="entry name" value="Winged helix-like DNA-binding domain superfamily/Winged helix DNA-binding domain"/>
    <property type="match status" value="1"/>
</dbReference>
<evidence type="ECO:0000256" key="1">
    <source>
        <dbReference type="ARBA" id="ARBA00022737"/>
    </source>
</evidence>